<dbReference type="Pfam" id="PF02525">
    <property type="entry name" value="Flavodoxin_2"/>
    <property type="match status" value="1"/>
</dbReference>
<dbReference type="Gene3D" id="3.40.50.360">
    <property type="match status" value="1"/>
</dbReference>
<dbReference type="AlphaFoldDB" id="A0A150LUK8"/>
<comment type="caution">
    <text evidence="4">The sequence shown here is derived from an EMBL/GenBank/DDBJ whole genome shotgun (WGS) entry which is preliminary data.</text>
</comment>
<keyword evidence="2" id="KW-0288">FMN</keyword>
<evidence type="ECO:0000259" key="3">
    <source>
        <dbReference type="Pfam" id="PF02525"/>
    </source>
</evidence>
<dbReference type="SUPFAM" id="SSF52218">
    <property type="entry name" value="Flavoproteins"/>
    <property type="match status" value="1"/>
</dbReference>
<evidence type="ECO:0000313" key="5">
    <source>
        <dbReference type="Proteomes" id="UP000075455"/>
    </source>
</evidence>
<evidence type="ECO:0000256" key="2">
    <source>
        <dbReference type="ARBA" id="ARBA00022643"/>
    </source>
</evidence>
<dbReference type="EMBL" id="LQYS01000037">
    <property type="protein sequence ID" value="KYD15851.1"/>
    <property type="molecule type" value="Genomic_DNA"/>
</dbReference>
<reference evidence="4 5" key="1">
    <citation type="submission" date="2016-01" db="EMBL/GenBank/DDBJ databases">
        <title>Draft Genome Sequences of Seven Thermophilic Sporeformers Isolated from Foods.</title>
        <authorList>
            <person name="Berendsen E.M."/>
            <person name="Wells-Bennik M.H."/>
            <person name="Krawcyk A.O."/>
            <person name="De Jong A."/>
            <person name="Holsappel S."/>
            <person name="Eijlander R.T."/>
            <person name="Kuipers O.P."/>
        </authorList>
    </citation>
    <scope>NUCLEOTIDE SEQUENCE [LARGE SCALE GENOMIC DNA]</scope>
    <source>
        <strain evidence="4 5">B4119</strain>
    </source>
</reference>
<gene>
    <name evidence="4" type="ORF">B4119_2279</name>
</gene>
<organism evidence="4 5">
    <name type="scientific">Saccharococcus caldoxylosilyticus</name>
    <dbReference type="NCBI Taxonomy" id="81408"/>
    <lineage>
        <taxon>Bacteria</taxon>
        <taxon>Bacillati</taxon>
        <taxon>Bacillota</taxon>
        <taxon>Bacilli</taxon>
        <taxon>Bacillales</taxon>
        <taxon>Anoxybacillaceae</taxon>
        <taxon>Saccharococcus</taxon>
    </lineage>
</organism>
<evidence type="ECO:0000256" key="1">
    <source>
        <dbReference type="ARBA" id="ARBA00022630"/>
    </source>
</evidence>
<dbReference type="PANTHER" id="PTHR43278:SF4">
    <property type="entry name" value="NAD(P)H-DEPENDENT FMN-CONTAINING OXIDOREDUCTASE YWQN-RELATED"/>
    <property type="match status" value="1"/>
</dbReference>
<dbReference type="STRING" id="81408.B4119_2279"/>
<feature type="domain" description="Flavodoxin-like fold" evidence="3">
    <location>
        <begin position="24"/>
        <end position="190"/>
    </location>
</feature>
<proteinExistence type="predicted"/>
<dbReference type="InterPro" id="IPR029039">
    <property type="entry name" value="Flavoprotein-like_sf"/>
</dbReference>
<accession>A0A150LUK8</accession>
<sequence length="202" mass="23463">MPELSTIVYHQSCNEKERNDTMAKILVLNGSSRENGNTEQLTNMMLEGISCIHVHLRDFHIQPIVDKRHDPAGFTKVDDDYDQMMELVRQHDVLVFATPIYWYGMSGHMKQFIDRWSQSLRDTRFSFKEEMKKKKGFVVICGGDDPYIKGLPLIQQFQYIFQFIGLEYIGYVIGEGNAPGDVLHDKRAISQAKYWNAFFQAL</sequence>
<dbReference type="Proteomes" id="UP000075455">
    <property type="component" value="Unassembled WGS sequence"/>
</dbReference>
<evidence type="ECO:0000313" key="4">
    <source>
        <dbReference type="EMBL" id="KYD15851.1"/>
    </source>
</evidence>
<dbReference type="InterPro" id="IPR003680">
    <property type="entry name" value="Flavodoxin_fold"/>
</dbReference>
<keyword evidence="1" id="KW-0285">Flavoprotein</keyword>
<protein>
    <recommendedName>
        <fullName evidence="3">Flavodoxin-like fold domain-containing protein</fullName>
    </recommendedName>
</protein>
<name>A0A150LUK8_9BACL</name>
<dbReference type="PANTHER" id="PTHR43278">
    <property type="entry name" value="NAD(P)H-DEPENDENT FMN-CONTAINING OXIDOREDUCTASE YWQN-RELATED"/>
    <property type="match status" value="1"/>
</dbReference>
<dbReference type="eggNOG" id="COG0655">
    <property type="taxonomic scope" value="Bacteria"/>
</dbReference>
<dbReference type="InterPro" id="IPR051796">
    <property type="entry name" value="ISF_SsuE-like"/>
</dbReference>
<dbReference type="PATRIC" id="fig|81408.3.peg.3305"/>